<keyword evidence="6" id="KW-0626">Porin</keyword>
<keyword evidence="7" id="KW-0472">Membrane</keyword>
<protein>
    <submittedName>
        <fullName evidence="10">OmpA/MotB</fullName>
    </submittedName>
</protein>
<name>E6PLX0_9ZZZZ</name>
<dbReference type="InterPro" id="IPR036737">
    <property type="entry name" value="OmpA-like_sf"/>
</dbReference>
<dbReference type="GO" id="GO:0006811">
    <property type="term" value="P:monoatomic ion transport"/>
    <property type="evidence" value="ECO:0007669"/>
    <property type="project" value="UniProtKB-KW"/>
</dbReference>
<reference evidence="10" key="1">
    <citation type="submission" date="2009-10" db="EMBL/GenBank/DDBJ databases">
        <title>Diversity of trophic interactions inside an arsenic-rich microbial ecosystem.</title>
        <authorList>
            <person name="Bertin P.N."/>
            <person name="Heinrich-Salmeron A."/>
            <person name="Pelletier E."/>
            <person name="Goulhen-Chollet F."/>
            <person name="Arsene-Ploetze F."/>
            <person name="Gallien S."/>
            <person name="Calteau A."/>
            <person name="Vallenet D."/>
            <person name="Casiot C."/>
            <person name="Chane-Woon-Ming B."/>
            <person name="Giloteaux L."/>
            <person name="Barakat M."/>
            <person name="Bonnefoy V."/>
            <person name="Bruneel O."/>
            <person name="Chandler M."/>
            <person name="Cleiss J."/>
            <person name="Duran R."/>
            <person name="Elbaz-Poulichet F."/>
            <person name="Fonknechten N."/>
            <person name="Lauga B."/>
            <person name="Mornico D."/>
            <person name="Ortet P."/>
            <person name="Schaeffer C."/>
            <person name="Siguier P."/>
            <person name="Alexander Thil Smith A."/>
            <person name="Van Dorsselaer A."/>
            <person name="Weissenbach J."/>
            <person name="Medigue C."/>
            <person name="Le Paslier D."/>
        </authorList>
    </citation>
    <scope>NUCLEOTIDE SEQUENCE</scope>
</reference>
<dbReference type="PRINTS" id="PR01021">
    <property type="entry name" value="OMPADOMAIN"/>
</dbReference>
<dbReference type="InterPro" id="IPR011250">
    <property type="entry name" value="OMP/PagP_B-barrel"/>
</dbReference>
<dbReference type="Gene3D" id="3.30.1330.60">
    <property type="entry name" value="OmpA-like domain"/>
    <property type="match status" value="1"/>
</dbReference>
<keyword evidence="2" id="KW-0813">Transport</keyword>
<dbReference type="InterPro" id="IPR000498">
    <property type="entry name" value="OmpA-like_TM_dom"/>
</dbReference>
<dbReference type="Pfam" id="PF00691">
    <property type="entry name" value="OmpA"/>
    <property type="match status" value="1"/>
</dbReference>
<dbReference type="Pfam" id="PF01389">
    <property type="entry name" value="OmpA_membrane"/>
    <property type="match status" value="1"/>
</dbReference>
<dbReference type="EMBL" id="CABM01000015">
    <property type="protein sequence ID" value="CBH95922.1"/>
    <property type="molecule type" value="Genomic_DNA"/>
</dbReference>
<comment type="subcellular location">
    <subcellularLocation>
        <location evidence="1">Cell outer membrane</location>
        <topology evidence="1">Multi-pass membrane protein</topology>
    </subcellularLocation>
</comment>
<dbReference type="InterPro" id="IPR006664">
    <property type="entry name" value="OMP_bac"/>
</dbReference>
<proteinExistence type="predicted"/>
<evidence type="ECO:0000256" key="6">
    <source>
        <dbReference type="ARBA" id="ARBA00023114"/>
    </source>
</evidence>
<evidence type="ECO:0000259" key="9">
    <source>
        <dbReference type="PROSITE" id="PS51123"/>
    </source>
</evidence>
<dbReference type="AlphaFoldDB" id="E6PLX0"/>
<evidence type="ECO:0000313" key="10">
    <source>
        <dbReference type="EMBL" id="CBH95922.1"/>
    </source>
</evidence>
<dbReference type="PROSITE" id="PS51123">
    <property type="entry name" value="OMPA_2"/>
    <property type="match status" value="1"/>
</dbReference>
<dbReference type="CDD" id="cd07185">
    <property type="entry name" value="OmpA_C-like"/>
    <property type="match status" value="1"/>
</dbReference>
<organism evidence="10">
    <name type="scientific">mine drainage metagenome</name>
    <dbReference type="NCBI Taxonomy" id="410659"/>
    <lineage>
        <taxon>unclassified sequences</taxon>
        <taxon>metagenomes</taxon>
        <taxon>ecological metagenomes</taxon>
    </lineage>
</organism>
<gene>
    <name evidence="10" type="ORF">CARN2_0908</name>
</gene>
<evidence type="ECO:0000256" key="7">
    <source>
        <dbReference type="ARBA" id="ARBA00023136"/>
    </source>
</evidence>
<evidence type="ECO:0000256" key="5">
    <source>
        <dbReference type="ARBA" id="ARBA00023065"/>
    </source>
</evidence>
<keyword evidence="8" id="KW-0998">Cell outer membrane</keyword>
<dbReference type="PANTHER" id="PTHR30329">
    <property type="entry name" value="STATOR ELEMENT OF FLAGELLAR MOTOR COMPLEX"/>
    <property type="match status" value="1"/>
</dbReference>
<keyword evidence="4" id="KW-0812">Transmembrane</keyword>
<dbReference type="InterPro" id="IPR050330">
    <property type="entry name" value="Bact_OuterMem_StrucFunc"/>
</dbReference>
<feature type="domain" description="OmpA-like" evidence="9">
    <location>
        <begin position="254"/>
        <end position="382"/>
    </location>
</feature>
<evidence type="ECO:0000256" key="4">
    <source>
        <dbReference type="ARBA" id="ARBA00022692"/>
    </source>
</evidence>
<dbReference type="GO" id="GO:0046930">
    <property type="term" value="C:pore complex"/>
    <property type="evidence" value="ECO:0007669"/>
    <property type="project" value="UniProtKB-KW"/>
</dbReference>
<evidence type="ECO:0000256" key="3">
    <source>
        <dbReference type="ARBA" id="ARBA00022452"/>
    </source>
</evidence>
<evidence type="ECO:0000256" key="8">
    <source>
        <dbReference type="ARBA" id="ARBA00023237"/>
    </source>
</evidence>
<keyword evidence="3" id="KW-1134">Transmembrane beta strand</keyword>
<dbReference type="SUPFAM" id="SSF56925">
    <property type="entry name" value="OMPA-like"/>
    <property type="match status" value="1"/>
</dbReference>
<dbReference type="SUPFAM" id="SSF103088">
    <property type="entry name" value="OmpA-like"/>
    <property type="match status" value="1"/>
</dbReference>
<comment type="caution">
    <text evidence="10">The sequence shown here is derived from an EMBL/GenBank/DDBJ whole genome shotgun (WGS) entry which is preliminary data.</text>
</comment>
<keyword evidence="5" id="KW-0406">Ion transport</keyword>
<dbReference type="InterPro" id="IPR006665">
    <property type="entry name" value="OmpA-like"/>
</dbReference>
<dbReference type="GO" id="GO:0009279">
    <property type="term" value="C:cell outer membrane"/>
    <property type="evidence" value="ECO:0007669"/>
    <property type="project" value="UniProtKB-SubCell"/>
</dbReference>
<dbReference type="Gene3D" id="2.40.160.20">
    <property type="match status" value="1"/>
</dbReference>
<dbReference type="GO" id="GO:0015288">
    <property type="term" value="F:porin activity"/>
    <property type="evidence" value="ECO:0007669"/>
    <property type="project" value="UniProtKB-KW"/>
</dbReference>
<accession>E6PLX0</accession>
<sequence length="384" mass="41170">MRLMRVTALTGLLCLEGLAFQVVHADGLPNLYGIGGIGHSRASIDDPRIISGLKASGFGVNGINNSQGDTAYNLFLGYRFNHYFALEGGYFNLGEFGYNASTNPAGTLSGNAKFSGLALDAVGLWPITPRMTLLGFIGGQYTRTQDSFSSTGGVHTIPTANNNGGGYNFGLGAQYKINDWVSLRADAKRYRVNDAVGNLGDIDVYSVSLVFPFGRESQPQPPEPKPVVMTPEPVASTPAPTPIMAAPVVVAPAPKPTRVTFLADSFFGFDQSKLMPEGKEQLDQFAQKLKGAQYSDISVTGYSDRIGAHHYNMLLSKRRAEAVKKYLVDVDGIDAAKITAMGKDGEDPATKPDQCVGNKITKQLIACLQPDRRVVVEVTGLQNP</sequence>
<dbReference type="PANTHER" id="PTHR30329:SF21">
    <property type="entry name" value="LIPOPROTEIN YIAD-RELATED"/>
    <property type="match status" value="1"/>
</dbReference>
<evidence type="ECO:0000256" key="1">
    <source>
        <dbReference type="ARBA" id="ARBA00004571"/>
    </source>
</evidence>
<evidence type="ECO:0000256" key="2">
    <source>
        <dbReference type="ARBA" id="ARBA00022448"/>
    </source>
</evidence>